<dbReference type="Pfam" id="PF00005">
    <property type="entry name" value="ABC_tran"/>
    <property type="match status" value="1"/>
</dbReference>
<dbReference type="InterPro" id="IPR003593">
    <property type="entry name" value="AAA+_ATPase"/>
</dbReference>
<evidence type="ECO:0000256" key="2">
    <source>
        <dbReference type="ARBA" id="ARBA00007577"/>
    </source>
</evidence>
<evidence type="ECO:0000256" key="1">
    <source>
        <dbReference type="ARBA" id="ARBA00004448"/>
    </source>
</evidence>
<dbReference type="InterPro" id="IPR039421">
    <property type="entry name" value="Type_1_exporter"/>
</dbReference>
<keyword evidence="3" id="KW-0813">Transport</keyword>
<comment type="similarity">
    <text evidence="2">Belongs to the ABC transporter superfamily. ABCB family. Multidrug resistance exporter (TC 3.A.1.201) subfamily.</text>
</comment>
<evidence type="ECO:0000259" key="19">
    <source>
        <dbReference type="PROSITE" id="PS50893"/>
    </source>
</evidence>
<evidence type="ECO:0000256" key="10">
    <source>
        <dbReference type="ARBA" id="ARBA00022958"/>
    </source>
</evidence>
<name>A0A4E0S3M1_FASHE</name>
<evidence type="ECO:0000256" key="18">
    <source>
        <dbReference type="SAM" id="Phobius"/>
    </source>
</evidence>
<dbReference type="PANTHER" id="PTHR43394:SF17">
    <property type="entry name" value="MITOCHONDRIAL POTASSIUM CHANNEL ATP-BINDING SUBUNIT"/>
    <property type="match status" value="1"/>
</dbReference>
<keyword evidence="9" id="KW-0809">Transit peptide</keyword>
<comment type="caution">
    <text evidence="21">The sequence shown here is derived from an EMBL/GenBank/DDBJ whole genome shotgun (WGS) entry which is preliminary data.</text>
</comment>
<dbReference type="InterPro" id="IPR036640">
    <property type="entry name" value="ABC1_TM_sf"/>
</dbReference>
<dbReference type="PROSITE" id="PS50893">
    <property type="entry name" value="ABC_TRANSPORTER_2"/>
    <property type="match status" value="1"/>
</dbReference>
<keyword evidence="13" id="KW-0496">Mitochondrion</keyword>
<dbReference type="PANTHER" id="PTHR43394">
    <property type="entry name" value="ATP-DEPENDENT PERMEASE MDL1, MITOCHONDRIAL"/>
    <property type="match status" value="1"/>
</dbReference>
<evidence type="ECO:0000256" key="7">
    <source>
        <dbReference type="ARBA" id="ARBA00022792"/>
    </source>
</evidence>
<evidence type="ECO:0000256" key="9">
    <source>
        <dbReference type="ARBA" id="ARBA00022946"/>
    </source>
</evidence>
<dbReference type="InterPro" id="IPR011527">
    <property type="entry name" value="ABC1_TM_dom"/>
</dbReference>
<feature type="domain" description="ABC transmembrane type-1" evidence="20">
    <location>
        <begin position="109"/>
        <end position="395"/>
    </location>
</feature>
<evidence type="ECO:0000259" key="20">
    <source>
        <dbReference type="PROSITE" id="PS50929"/>
    </source>
</evidence>
<evidence type="ECO:0000256" key="6">
    <source>
        <dbReference type="ARBA" id="ARBA00022741"/>
    </source>
</evidence>
<dbReference type="AlphaFoldDB" id="A0A4E0S3M1"/>
<feature type="transmembrane region" description="Helical" evidence="18">
    <location>
        <begin position="148"/>
        <end position="171"/>
    </location>
</feature>
<dbReference type="SMART" id="SM00382">
    <property type="entry name" value="AAA"/>
    <property type="match status" value="1"/>
</dbReference>
<dbReference type="CDD" id="cd03249">
    <property type="entry name" value="ABC_MTABC3_MDL1_MDL2"/>
    <property type="match status" value="1"/>
</dbReference>
<comment type="subcellular location">
    <subcellularLocation>
        <location evidence="1">Mitochondrion inner membrane</location>
        <topology evidence="1">Multi-pass membrane protein</topology>
    </subcellularLocation>
</comment>
<sequence length="690" mass="76079">MLRCHRCWFIKSFAFSGSPFPRPLPSFKQLILPANRYALRRGLFLSLSLGSVGGFAFSKVKLTLPRVSCNSGPLDAVLPDPDDLVEEKLTKWNYGDIFALVKPDLLEFFGAILSAIAAAMLNVYIPLRLGDLVNKLSDCFNQKERITVLYGPALKLCFSYTLQACTTFLYIGLLASVGERMASRLRAQLFERLLHQDMAYFDVHSCSKLLDEIATDVQIFKSSFKQCVSHGLRSSAQIVGSIYALFTISTTLTYTLLGSLPCIFLVGTLMGAELRRQSVEARLQNSRALTVAEESLSHMRTVKSLNLEDTQYLRFCAELDRGRSLNEKLGYGVGCFQGLSNLALNGVVLVVLYVGGHLLSRNEINPGALMSFLATTQTVQRSLAQLSLLYAQVLRGSVAFSRIQDVLHSTSLIDNTHQNMADASYKADRTRWSKSDFIPGISLVDIQFAYPSRKDAIVLDKLNLTIPSGSVVALVGKSGTGKSTVVSLIERFYDPAAGRILLGGQDLREIPLDVLRGQLIGYISQEPQIFNTTVRENIRFGRLNATDVEVEAAARLANAHDFIVNQLPAGYETRVGQGADSVAGLSGGQRQRIAIARVLLKNAPILLLDEATSALDAESEAQVQAALSRVMQDRTVLVIAHRLSTVRQADLIIVMDKGRTVEHGTHEDLMARRGAYYELVCRQENRDLLE</sequence>
<evidence type="ECO:0000256" key="11">
    <source>
        <dbReference type="ARBA" id="ARBA00022989"/>
    </source>
</evidence>
<feature type="domain" description="ABC transporter" evidence="19">
    <location>
        <begin position="441"/>
        <end position="682"/>
    </location>
</feature>
<evidence type="ECO:0000256" key="15">
    <source>
        <dbReference type="ARBA" id="ARBA00040439"/>
    </source>
</evidence>
<reference evidence="21" key="1">
    <citation type="submission" date="2019-03" db="EMBL/GenBank/DDBJ databases">
        <title>Improved annotation for the trematode Fasciola hepatica.</title>
        <authorList>
            <person name="Choi Y.-J."/>
            <person name="Martin J."/>
            <person name="Mitreva M."/>
        </authorList>
    </citation>
    <scope>NUCLEOTIDE SEQUENCE [LARGE SCALE GENOMIC DNA]</scope>
</reference>
<dbReference type="EMBL" id="JXXN02000004">
    <property type="protein sequence ID" value="THD29122.1"/>
    <property type="molecule type" value="Genomic_DNA"/>
</dbReference>
<feature type="transmembrane region" description="Helical" evidence="18">
    <location>
        <begin position="108"/>
        <end position="127"/>
    </location>
</feature>
<dbReference type="PROSITE" id="PS00211">
    <property type="entry name" value="ABC_TRANSPORTER_1"/>
    <property type="match status" value="1"/>
</dbReference>
<keyword evidence="7" id="KW-0999">Mitochondrion inner membrane</keyword>
<evidence type="ECO:0000256" key="4">
    <source>
        <dbReference type="ARBA" id="ARBA00022538"/>
    </source>
</evidence>
<keyword evidence="10" id="KW-0630">Potassium</keyword>
<dbReference type="InterPro" id="IPR027417">
    <property type="entry name" value="P-loop_NTPase"/>
</dbReference>
<proteinExistence type="inferred from homology"/>
<dbReference type="InterPro" id="IPR003439">
    <property type="entry name" value="ABC_transporter-like_ATP-bd"/>
</dbReference>
<keyword evidence="4" id="KW-0633">Potassium transport</keyword>
<evidence type="ECO:0000256" key="3">
    <source>
        <dbReference type="ARBA" id="ARBA00022448"/>
    </source>
</evidence>
<organism evidence="21 22">
    <name type="scientific">Fasciola hepatica</name>
    <name type="common">Liver fluke</name>
    <dbReference type="NCBI Taxonomy" id="6192"/>
    <lineage>
        <taxon>Eukaryota</taxon>
        <taxon>Metazoa</taxon>
        <taxon>Spiralia</taxon>
        <taxon>Lophotrochozoa</taxon>
        <taxon>Platyhelminthes</taxon>
        <taxon>Trematoda</taxon>
        <taxon>Digenea</taxon>
        <taxon>Plagiorchiida</taxon>
        <taxon>Echinostomata</taxon>
        <taxon>Echinostomatoidea</taxon>
        <taxon>Fasciolidae</taxon>
        <taxon>Fasciola</taxon>
    </lineage>
</organism>
<dbReference type="GO" id="GO:0005743">
    <property type="term" value="C:mitochondrial inner membrane"/>
    <property type="evidence" value="ECO:0007669"/>
    <property type="project" value="UniProtKB-SubCell"/>
</dbReference>
<dbReference type="InterPro" id="IPR017871">
    <property type="entry name" value="ABC_transporter-like_CS"/>
</dbReference>
<dbReference type="GO" id="GO:0006813">
    <property type="term" value="P:potassium ion transport"/>
    <property type="evidence" value="ECO:0007669"/>
    <property type="project" value="UniProtKB-KW"/>
</dbReference>
<keyword evidence="14 18" id="KW-0472">Membrane</keyword>
<dbReference type="GO" id="GO:0016887">
    <property type="term" value="F:ATP hydrolysis activity"/>
    <property type="evidence" value="ECO:0007669"/>
    <property type="project" value="InterPro"/>
</dbReference>
<evidence type="ECO:0000256" key="17">
    <source>
        <dbReference type="ARBA" id="ARBA00042968"/>
    </source>
</evidence>
<dbReference type="SUPFAM" id="SSF90123">
    <property type="entry name" value="ABC transporter transmembrane region"/>
    <property type="match status" value="1"/>
</dbReference>
<evidence type="ECO:0000256" key="5">
    <source>
        <dbReference type="ARBA" id="ARBA00022692"/>
    </source>
</evidence>
<evidence type="ECO:0000256" key="16">
    <source>
        <dbReference type="ARBA" id="ARBA00041416"/>
    </source>
</evidence>
<dbReference type="Gene3D" id="1.20.1560.10">
    <property type="entry name" value="ABC transporter type 1, transmembrane domain"/>
    <property type="match status" value="1"/>
</dbReference>
<evidence type="ECO:0000313" key="22">
    <source>
        <dbReference type="Proteomes" id="UP000230066"/>
    </source>
</evidence>
<evidence type="ECO:0000256" key="14">
    <source>
        <dbReference type="ARBA" id="ARBA00023136"/>
    </source>
</evidence>
<dbReference type="SUPFAM" id="SSF52540">
    <property type="entry name" value="P-loop containing nucleoside triphosphate hydrolases"/>
    <property type="match status" value="1"/>
</dbReference>
<dbReference type="FunFam" id="3.40.50.300:FF:000403">
    <property type="entry name" value="ATP-binding cassette sub-family B member 8, mitochondrial"/>
    <property type="match status" value="1"/>
</dbReference>
<accession>A0A4E0S3M1</accession>
<keyword evidence="5 18" id="KW-0812">Transmembrane</keyword>
<keyword evidence="22" id="KW-1185">Reference proteome</keyword>
<evidence type="ECO:0000256" key="12">
    <source>
        <dbReference type="ARBA" id="ARBA00023065"/>
    </source>
</evidence>
<keyword evidence="11 18" id="KW-1133">Transmembrane helix</keyword>
<dbReference type="Pfam" id="PF00664">
    <property type="entry name" value="ABC_membrane"/>
    <property type="match status" value="1"/>
</dbReference>
<evidence type="ECO:0000256" key="8">
    <source>
        <dbReference type="ARBA" id="ARBA00022840"/>
    </source>
</evidence>
<evidence type="ECO:0000313" key="21">
    <source>
        <dbReference type="EMBL" id="THD29122.1"/>
    </source>
</evidence>
<dbReference type="PROSITE" id="PS50929">
    <property type="entry name" value="ABC_TM1F"/>
    <property type="match status" value="1"/>
</dbReference>
<evidence type="ECO:0000256" key="13">
    <source>
        <dbReference type="ARBA" id="ARBA00023128"/>
    </source>
</evidence>
<keyword evidence="6" id="KW-0547">Nucleotide-binding</keyword>
<dbReference type="Gene3D" id="3.40.50.300">
    <property type="entry name" value="P-loop containing nucleotide triphosphate hydrolases"/>
    <property type="match status" value="1"/>
</dbReference>
<dbReference type="Proteomes" id="UP000230066">
    <property type="component" value="Unassembled WGS sequence"/>
</dbReference>
<keyword evidence="12" id="KW-0406">Ion transport</keyword>
<dbReference type="GO" id="GO:0005524">
    <property type="term" value="F:ATP binding"/>
    <property type="evidence" value="ECO:0007669"/>
    <property type="project" value="UniProtKB-KW"/>
</dbReference>
<gene>
    <name evidence="21" type="ORF">D915_000020</name>
</gene>
<dbReference type="GO" id="GO:0090374">
    <property type="term" value="P:oligopeptide export from mitochondrion"/>
    <property type="evidence" value="ECO:0007669"/>
    <property type="project" value="TreeGrafter"/>
</dbReference>
<feature type="transmembrane region" description="Helical" evidence="18">
    <location>
        <begin position="242"/>
        <end position="266"/>
    </location>
</feature>
<protein>
    <recommendedName>
        <fullName evidence="15">Mitochondrial potassium channel ATP-binding subunit</fullName>
    </recommendedName>
    <alternativeName>
        <fullName evidence="17">ATP-binding cassette sub-family B member 8, mitochondrial</fullName>
    </alternativeName>
    <alternativeName>
        <fullName evidence="16">Mitochondrial sulfonylurea-receptor</fullName>
    </alternativeName>
</protein>
<dbReference type="CDD" id="cd18574">
    <property type="entry name" value="ABC_6TM_ABCB8_like"/>
    <property type="match status" value="1"/>
</dbReference>
<dbReference type="GO" id="GO:0015421">
    <property type="term" value="F:ABC-type oligopeptide transporter activity"/>
    <property type="evidence" value="ECO:0007669"/>
    <property type="project" value="TreeGrafter"/>
</dbReference>
<keyword evidence="8 21" id="KW-0067">ATP-binding</keyword>